<keyword evidence="2" id="KW-1185">Reference proteome</keyword>
<proteinExistence type="predicted"/>
<organism evidence="1 2">
    <name type="scientific">Thelohanellus kitauei</name>
    <name type="common">Myxosporean</name>
    <dbReference type="NCBI Taxonomy" id="669202"/>
    <lineage>
        <taxon>Eukaryota</taxon>
        <taxon>Metazoa</taxon>
        <taxon>Cnidaria</taxon>
        <taxon>Myxozoa</taxon>
        <taxon>Myxosporea</taxon>
        <taxon>Bivalvulida</taxon>
        <taxon>Platysporina</taxon>
        <taxon>Myxobolidae</taxon>
        <taxon>Thelohanellus</taxon>
    </lineage>
</organism>
<dbReference type="EMBL" id="JWZT01004433">
    <property type="protein sequence ID" value="KII64128.1"/>
    <property type="molecule type" value="Genomic_DNA"/>
</dbReference>
<protein>
    <recommendedName>
        <fullName evidence="3">Retrotransposon gag domain-containing protein</fullName>
    </recommendedName>
</protein>
<evidence type="ECO:0008006" key="3">
    <source>
        <dbReference type="Google" id="ProtNLM"/>
    </source>
</evidence>
<comment type="caution">
    <text evidence="1">The sequence shown here is derived from an EMBL/GenBank/DDBJ whole genome shotgun (WGS) entry which is preliminary data.</text>
</comment>
<dbReference type="AlphaFoldDB" id="A0A0C2J4Z7"/>
<reference evidence="1 2" key="1">
    <citation type="journal article" date="2014" name="Genome Biol. Evol.">
        <title>The genome of the myxosporean Thelohanellus kitauei shows adaptations to nutrient acquisition within its fish host.</title>
        <authorList>
            <person name="Yang Y."/>
            <person name="Xiong J."/>
            <person name="Zhou Z."/>
            <person name="Huo F."/>
            <person name="Miao W."/>
            <person name="Ran C."/>
            <person name="Liu Y."/>
            <person name="Zhang J."/>
            <person name="Feng J."/>
            <person name="Wang M."/>
            <person name="Wang M."/>
            <person name="Wang L."/>
            <person name="Yao B."/>
        </authorList>
    </citation>
    <scope>NUCLEOTIDE SEQUENCE [LARGE SCALE GENOMIC DNA]</scope>
    <source>
        <strain evidence="1">Wuqing</strain>
    </source>
</reference>
<dbReference type="Proteomes" id="UP000031668">
    <property type="component" value="Unassembled WGS sequence"/>
</dbReference>
<gene>
    <name evidence="1" type="ORF">RF11_02555</name>
</gene>
<sequence>MDIRYGPKKPFIIRRMKFKNRKRRGDQSVENYVQTLQTLAETRVFGQKLYERVMDQLIRRIKNPNRQQDLVKACDSNIATDSFVGGIDTRQERTALLQTYNVTIIRIEGNLSRDRSILYRERAVEKKRITGTTQLLVA</sequence>
<evidence type="ECO:0000313" key="1">
    <source>
        <dbReference type="EMBL" id="KII64128.1"/>
    </source>
</evidence>
<dbReference type="OrthoDB" id="8195376at2759"/>
<evidence type="ECO:0000313" key="2">
    <source>
        <dbReference type="Proteomes" id="UP000031668"/>
    </source>
</evidence>
<accession>A0A0C2J4Z7</accession>
<name>A0A0C2J4Z7_THEKT</name>